<proteinExistence type="predicted"/>
<dbReference type="SUPFAM" id="SSF50729">
    <property type="entry name" value="PH domain-like"/>
    <property type="match status" value="1"/>
</dbReference>
<dbReference type="FunFam" id="2.30.29.30:FF:000043">
    <property type="entry name" value="FERM domain-containing protein 5"/>
    <property type="match status" value="1"/>
</dbReference>
<feature type="region of interest" description="Disordered" evidence="1">
    <location>
        <begin position="668"/>
        <end position="711"/>
    </location>
</feature>
<keyword evidence="2" id="KW-1133">Transmembrane helix</keyword>
<dbReference type="InterPro" id="IPR014847">
    <property type="entry name" value="FA"/>
</dbReference>
<dbReference type="SMART" id="SM01195">
    <property type="entry name" value="FA"/>
    <property type="match status" value="1"/>
</dbReference>
<dbReference type="SMART" id="SM01196">
    <property type="entry name" value="FERM_C"/>
    <property type="match status" value="1"/>
</dbReference>
<evidence type="ECO:0000313" key="5">
    <source>
        <dbReference type="Proteomes" id="UP000324091"/>
    </source>
</evidence>
<dbReference type="AlphaFoldDB" id="A0A5C6N469"/>
<feature type="domain" description="FERM" evidence="3">
    <location>
        <begin position="116"/>
        <end position="441"/>
    </location>
</feature>
<feature type="transmembrane region" description="Helical" evidence="2">
    <location>
        <begin position="954"/>
        <end position="976"/>
    </location>
</feature>
<feature type="region of interest" description="Disordered" evidence="1">
    <location>
        <begin position="536"/>
        <end position="582"/>
    </location>
</feature>
<dbReference type="CDD" id="cd14473">
    <property type="entry name" value="FERM_B-lobe"/>
    <property type="match status" value="1"/>
</dbReference>
<organism evidence="4 5">
    <name type="scientific">Takifugu flavidus</name>
    <name type="common">sansaifugu</name>
    <dbReference type="NCBI Taxonomy" id="433684"/>
    <lineage>
        <taxon>Eukaryota</taxon>
        <taxon>Metazoa</taxon>
        <taxon>Chordata</taxon>
        <taxon>Craniata</taxon>
        <taxon>Vertebrata</taxon>
        <taxon>Euteleostomi</taxon>
        <taxon>Actinopterygii</taxon>
        <taxon>Neopterygii</taxon>
        <taxon>Teleostei</taxon>
        <taxon>Neoteleostei</taxon>
        <taxon>Acanthomorphata</taxon>
        <taxon>Eupercaria</taxon>
        <taxon>Tetraodontiformes</taxon>
        <taxon>Tetradontoidea</taxon>
        <taxon>Tetraodontidae</taxon>
        <taxon>Takifugu</taxon>
    </lineage>
</organism>
<dbReference type="PROSITE" id="PS00660">
    <property type="entry name" value="FERM_1"/>
    <property type="match status" value="1"/>
</dbReference>
<dbReference type="Gene3D" id="2.30.29.30">
    <property type="entry name" value="Pleckstrin-homology domain (PH domain)/Phosphotyrosine-binding domain (PTB)"/>
    <property type="match status" value="1"/>
</dbReference>
<dbReference type="SUPFAM" id="SSF54236">
    <property type="entry name" value="Ubiquitin-like"/>
    <property type="match status" value="1"/>
</dbReference>
<dbReference type="Gene3D" id="1.20.80.10">
    <property type="match status" value="1"/>
</dbReference>
<name>A0A5C6N469_9TELE</name>
<dbReference type="SUPFAM" id="SSF47031">
    <property type="entry name" value="Second domain of FERM"/>
    <property type="match status" value="1"/>
</dbReference>
<dbReference type="Pfam" id="PF00373">
    <property type="entry name" value="FERM_M"/>
    <property type="match status" value="1"/>
</dbReference>
<keyword evidence="5" id="KW-1185">Reference proteome</keyword>
<dbReference type="InterPro" id="IPR018979">
    <property type="entry name" value="FERM_N"/>
</dbReference>
<dbReference type="Pfam" id="PF08736">
    <property type="entry name" value="FA"/>
    <property type="match status" value="1"/>
</dbReference>
<dbReference type="Pfam" id="PF09379">
    <property type="entry name" value="FERM_N"/>
    <property type="match status" value="1"/>
</dbReference>
<comment type="caution">
    <text evidence="4">The sequence shown here is derived from an EMBL/GenBank/DDBJ whole genome shotgun (WGS) entry which is preliminary data.</text>
</comment>
<dbReference type="PANTHER" id="PTHR23280">
    <property type="entry name" value="4.1 G PROTEIN"/>
    <property type="match status" value="1"/>
</dbReference>
<keyword evidence="2" id="KW-0812">Transmembrane</keyword>
<gene>
    <name evidence="4" type="ORF">D4764_05G0006070</name>
</gene>
<feature type="region of interest" description="Disordered" evidence="1">
    <location>
        <begin position="795"/>
        <end position="855"/>
    </location>
</feature>
<dbReference type="GO" id="GO:0005856">
    <property type="term" value="C:cytoskeleton"/>
    <property type="evidence" value="ECO:0007669"/>
    <property type="project" value="TreeGrafter"/>
</dbReference>
<feature type="compositionally biased region" description="Gly residues" evidence="1">
    <location>
        <begin position="686"/>
        <end position="701"/>
    </location>
</feature>
<feature type="compositionally biased region" description="Gly residues" evidence="1">
    <location>
        <begin position="556"/>
        <end position="571"/>
    </location>
</feature>
<dbReference type="InterPro" id="IPR000299">
    <property type="entry name" value="FERM_domain"/>
</dbReference>
<dbReference type="EMBL" id="RHFK02000018">
    <property type="protein sequence ID" value="TWW60517.1"/>
    <property type="molecule type" value="Genomic_DNA"/>
</dbReference>
<dbReference type="PRINTS" id="PR00935">
    <property type="entry name" value="BAND41"/>
</dbReference>
<sequence length="1023" mass="112278">MKMLRFRSPSNRSLDQEVLCTIRLLDDSEISCSIQERHIQRPPPPPHSSLHPSFSPCPLFLLSSVHSLAPPSPVLTPYSGVTSTARVATLHHRTGLKSERMKDGSVEEQTDLNKAGEVEAKEMMGERVPGVDGLMSRDTKGQFLLDHVCNHYNLLEKDYFGIRYVDPEKQRHWLEPNKPVARQMKLAQQPYTMCFRVKFYPSEPMKIKEELTRYLLYLQLKRDIYHGRLLCPFAEAAYLGACIVQAELGDYDPEEHPPDYIRDFKLFPKQSLKLERKIIEIHKNELSTDRQNTEIPLFAPEVQPAGLAAGRLSDTGDLRWLTTMGSCGGQCSALAELNMLQRAHSLETYGVDPHPCKDFTGSTAFLGFTAKGFVVFQGNKRIHLLKWTDVSKLKFEGKTFYVIGIQKEKKLVLTFHTLTPAACKHLWKCGVENQAFYKCAKSSQIKTVCSSNIFFKGSRFRYSGRVAKEVIEASSKIQREAPEVCRVQFGQSRSFNSLSHKNLIMNMEPLLPALPSTTECEDTTGDNDGTVGILEQGHSGDAMQSGLESGAEERGGSSGGVSQGTTGGLGGDSTPEMNGDGEAGALEVFLPQVSTDEQASSVAAAETLRCQVKITTRRSLHLRIANHTARDVYVRLVGHGGHIAEINAGVPRNALEQNGTVGILEQGHSGDAMQSGLESGAEERGGSSGGVSQGTTGGLGGDSTPEMNGDGEAGALEVFLPQVSTDEQASSVAAAETLRCQVKITTRRSLHLRIANHTARDVYVRLVGHGGHIAEINAGVPRNALEQSAAAIKNSVPLSPLKPPSADSEQGVEKNNAGPSEEPQSPQVSMETATLRPQTPRAEVEPEDEDEGSSPLTISELAYSPCASMLPTPIDDSQRGVDVLFSSPAQSPARMLRELHADPEIQARLEAERERDRAYERARQAARAHAGGVLSSGLRLLSSNERVNTCLLSVARFVAVVMGVLLVTVPTLLLLLESDIDVSFLHEIRQTPEFEQFHYEYYCPLRRWILCKISMAMENLWSD</sequence>
<keyword evidence="2" id="KW-0472">Membrane</keyword>
<dbReference type="CDD" id="cd17102">
    <property type="entry name" value="FERM_F1_FRMD3"/>
    <property type="match status" value="1"/>
</dbReference>
<dbReference type="InterPro" id="IPR019748">
    <property type="entry name" value="FERM_central"/>
</dbReference>
<dbReference type="InterPro" id="IPR018980">
    <property type="entry name" value="FERM_PH-like_C"/>
</dbReference>
<dbReference type="SMART" id="SM00295">
    <property type="entry name" value="B41"/>
    <property type="match status" value="1"/>
</dbReference>
<dbReference type="InterPro" id="IPR035963">
    <property type="entry name" value="FERM_2"/>
</dbReference>
<dbReference type="InterPro" id="IPR029071">
    <property type="entry name" value="Ubiquitin-like_domsf"/>
</dbReference>
<dbReference type="InterPro" id="IPR014352">
    <property type="entry name" value="FERM/acyl-CoA-bd_prot_sf"/>
</dbReference>
<dbReference type="InterPro" id="IPR019749">
    <property type="entry name" value="Band_41_domain"/>
</dbReference>
<dbReference type="InterPro" id="IPR019747">
    <property type="entry name" value="FERM_CS"/>
</dbReference>
<dbReference type="PROSITE" id="PS50057">
    <property type="entry name" value="FERM_3"/>
    <property type="match status" value="1"/>
</dbReference>
<feature type="compositionally biased region" description="Polar residues" evidence="1">
    <location>
        <begin position="822"/>
        <end position="837"/>
    </location>
</feature>
<evidence type="ECO:0000313" key="4">
    <source>
        <dbReference type="EMBL" id="TWW60517.1"/>
    </source>
</evidence>
<dbReference type="Pfam" id="PF09380">
    <property type="entry name" value="FERM_C"/>
    <property type="match status" value="1"/>
</dbReference>
<evidence type="ECO:0000256" key="1">
    <source>
        <dbReference type="SAM" id="MobiDB-lite"/>
    </source>
</evidence>
<dbReference type="Proteomes" id="UP000324091">
    <property type="component" value="Chromosome 5"/>
</dbReference>
<dbReference type="InterPro" id="IPR011993">
    <property type="entry name" value="PH-like_dom_sf"/>
</dbReference>
<accession>A0A5C6N469</accession>
<evidence type="ECO:0000256" key="2">
    <source>
        <dbReference type="SAM" id="Phobius"/>
    </source>
</evidence>
<reference evidence="4 5" key="1">
    <citation type="submission" date="2019-04" db="EMBL/GenBank/DDBJ databases">
        <title>Chromosome genome assembly for Takifugu flavidus.</title>
        <authorList>
            <person name="Xiao S."/>
        </authorList>
    </citation>
    <scope>NUCLEOTIDE SEQUENCE [LARGE SCALE GENOMIC DNA]</scope>
    <source>
        <strain evidence="4">HTHZ2018</strain>
        <tissue evidence="4">Muscle</tissue>
    </source>
</reference>
<dbReference type="Gene3D" id="3.10.20.90">
    <property type="entry name" value="Phosphatidylinositol 3-kinase Catalytic Subunit, Chain A, domain 1"/>
    <property type="match status" value="1"/>
</dbReference>
<protein>
    <submittedName>
        <fullName evidence="4">FERM domain-containing protein 3</fullName>
    </submittedName>
</protein>
<dbReference type="PANTHER" id="PTHR23280:SF8">
    <property type="entry name" value="FERM DOMAIN-CONTAINING PROTEIN 3"/>
    <property type="match status" value="1"/>
</dbReference>
<dbReference type="GO" id="GO:0031032">
    <property type="term" value="P:actomyosin structure organization"/>
    <property type="evidence" value="ECO:0007669"/>
    <property type="project" value="TreeGrafter"/>
</dbReference>
<evidence type="ECO:0000259" key="3">
    <source>
        <dbReference type="PROSITE" id="PS50057"/>
    </source>
</evidence>
<dbReference type="FunFam" id="1.20.80.10:FF:000006">
    <property type="entry name" value="FERM domain-containing protein 5 isoform X1"/>
    <property type="match status" value="1"/>
</dbReference>